<feature type="transmembrane region" description="Helical" evidence="1">
    <location>
        <begin position="42"/>
        <end position="65"/>
    </location>
</feature>
<gene>
    <name evidence="2" type="ORF">OCBIM_22010650mg</name>
</gene>
<evidence type="ECO:0000313" key="2">
    <source>
        <dbReference type="EMBL" id="KOF67040.1"/>
    </source>
</evidence>
<sequence length="91" mass="10425">MSSTDVTLDVPEPERKKSSKAKIVGLKKKAPPSMIQIISLKFLLISLYVGFEFGLAFFLGIYYVFLWEPVRGNYSRHHIYIGHKSPVFHPN</sequence>
<proteinExistence type="predicted"/>
<dbReference type="Pfam" id="PF15018">
    <property type="entry name" value="InaF-motif"/>
    <property type="match status" value="1"/>
</dbReference>
<dbReference type="AlphaFoldDB" id="A0A0L8FRJ6"/>
<keyword evidence="1" id="KW-1133">Transmembrane helix</keyword>
<dbReference type="InterPro" id="IPR029162">
    <property type="entry name" value="InaF-motif"/>
</dbReference>
<dbReference type="EMBL" id="KQ427464">
    <property type="protein sequence ID" value="KOF67040.1"/>
    <property type="molecule type" value="Genomic_DNA"/>
</dbReference>
<keyword evidence="1" id="KW-0472">Membrane</keyword>
<name>A0A0L8FRJ6_OCTBM</name>
<keyword evidence="1" id="KW-0812">Transmembrane</keyword>
<organism evidence="2">
    <name type="scientific">Octopus bimaculoides</name>
    <name type="common">California two-spotted octopus</name>
    <dbReference type="NCBI Taxonomy" id="37653"/>
    <lineage>
        <taxon>Eukaryota</taxon>
        <taxon>Metazoa</taxon>
        <taxon>Spiralia</taxon>
        <taxon>Lophotrochozoa</taxon>
        <taxon>Mollusca</taxon>
        <taxon>Cephalopoda</taxon>
        <taxon>Coleoidea</taxon>
        <taxon>Octopodiformes</taxon>
        <taxon>Octopoda</taxon>
        <taxon>Incirrata</taxon>
        <taxon>Octopodidae</taxon>
        <taxon>Octopus</taxon>
    </lineage>
</organism>
<evidence type="ECO:0000256" key="1">
    <source>
        <dbReference type="SAM" id="Phobius"/>
    </source>
</evidence>
<protein>
    <submittedName>
        <fullName evidence="2">Uncharacterized protein</fullName>
    </submittedName>
</protein>
<accession>A0A0L8FRJ6</accession>
<reference evidence="2" key="1">
    <citation type="submission" date="2015-07" db="EMBL/GenBank/DDBJ databases">
        <title>MeaNS - Measles Nucleotide Surveillance Program.</title>
        <authorList>
            <person name="Tran T."/>
            <person name="Druce J."/>
        </authorList>
    </citation>
    <scope>NUCLEOTIDE SEQUENCE</scope>
    <source>
        <strain evidence="2">UCB-OBI-ISO-001</strain>
        <tissue evidence="2">Gonad</tissue>
    </source>
</reference>